<dbReference type="AlphaFoldDB" id="A0A923G7S0"/>
<dbReference type="EMBL" id="JABWRJ010000008">
    <property type="protein sequence ID" value="MBC3445880.1"/>
    <property type="molecule type" value="Genomic_DNA"/>
</dbReference>
<organism evidence="1">
    <name type="scientific">Pseudomonas peradeniyensis</name>
    <dbReference type="NCBI Taxonomy" id="2745488"/>
    <lineage>
        <taxon>Bacteria</taxon>
        <taxon>Pseudomonadati</taxon>
        <taxon>Pseudomonadota</taxon>
        <taxon>Gammaproteobacteria</taxon>
        <taxon>Pseudomonadales</taxon>
        <taxon>Pseudomonadaceae</taxon>
        <taxon>Pseudomonas</taxon>
    </lineage>
</organism>
<name>A0A923G7S0_9PSED</name>
<dbReference type="RefSeq" id="WP_062574037.1">
    <property type="nucleotide sequence ID" value="NZ_JABWRJ020000001.1"/>
</dbReference>
<protein>
    <submittedName>
        <fullName evidence="1">Uncharacterized protein</fullName>
    </submittedName>
</protein>
<proteinExistence type="predicted"/>
<comment type="caution">
    <text evidence="1">The sequence shown here is derived from an EMBL/GenBank/DDBJ whole genome shotgun (WGS) entry which is preliminary data.</text>
</comment>
<gene>
    <name evidence="1" type="ORF">HU751_08855</name>
</gene>
<reference evidence="1" key="1">
    <citation type="journal article" date="2020" name="Microorganisms">
        <title>Reliable Identification of Environmental Pseudomonas Isolates Using the rpoD Gene.</title>
        <authorList>
            <consortium name="The Broad Institute Genome Sequencing Platform"/>
            <person name="Girard L."/>
            <person name="Lood C."/>
            <person name="Rokni-Zadeh H."/>
            <person name="van Noort V."/>
            <person name="Lavigne R."/>
            <person name="De Mot R."/>
        </authorList>
    </citation>
    <scope>NUCLEOTIDE SEQUENCE</scope>
    <source>
        <strain evidence="1">BW13M1</strain>
    </source>
</reference>
<sequence length="409" mass="47501">MPQTQKIYFIPPLDQEISHYLMQTIPARRRRKVARYLQHFDLWLRNTHYKSLNHNPLPLEAYVYFYLCHISLYPGSLPPSEPRDYYLEVDIDELLIDRKLKGLGRLTSRQAASRVAAAMKWQEHRFGKILDPMRSSMKKLYTQAKYFSCVTELTAKAELNSAELFEQVNETCRGVEHWVRDLVMVSLLKETRCTTKDLAEAKCVDFFHELSDRWYFQFGMNKKIYLTQGCATLLQVLLGRHHHLEKYRVNHQQLFSMGDAGVEFKMDAHEVELVLERRYRFALMLRSVNCAPVVNLYNPGATPFPEEFVSERAAPIPPQGKTHKVINLQFTADFDKPLDLPSFSVPQDQYFYEDWDAAVRQSSLAVVEPKVVHIDKTPPGSQNTNLQHRRVLIAGESIDETAWADCGED</sequence>
<reference evidence="1" key="2">
    <citation type="submission" date="2020-07" db="EMBL/GenBank/DDBJ databases">
        <authorList>
            <person name="Lood C."/>
            <person name="Girard L."/>
        </authorList>
    </citation>
    <scope>NUCLEOTIDE SEQUENCE</scope>
    <source>
        <strain evidence="1">BW13M1</strain>
    </source>
</reference>
<accession>A0A923G7S0</accession>
<evidence type="ECO:0000313" key="1">
    <source>
        <dbReference type="EMBL" id="MBC3445880.1"/>
    </source>
</evidence>